<dbReference type="InterPro" id="IPR008927">
    <property type="entry name" value="6-PGluconate_DH-like_C_sf"/>
</dbReference>
<dbReference type="SUPFAM" id="SSF51735">
    <property type="entry name" value="NAD(P)-binding Rossmann-fold domains"/>
    <property type="match status" value="1"/>
</dbReference>
<evidence type="ECO:0000256" key="2">
    <source>
        <dbReference type="ARBA" id="ARBA00004994"/>
    </source>
</evidence>
<evidence type="ECO:0000256" key="1">
    <source>
        <dbReference type="ARBA" id="ARBA00002919"/>
    </source>
</evidence>
<dbReference type="InterPro" id="IPR036291">
    <property type="entry name" value="NAD(P)-bd_dom_sf"/>
</dbReference>
<dbReference type="NCBIfam" id="TIGR00745">
    <property type="entry name" value="apbA_panE"/>
    <property type="match status" value="1"/>
</dbReference>
<comment type="function">
    <text evidence="1 11">Catalyzes the NADPH-dependent reduction of ketopantoate into pantoic acid.</text>
</comment>
<comment type="pathway">
    <text evidence="2 11">Cofactor biosynthesis; (R)-pantothenate biosynthesis; (R)-pantoate from 3-methyl-2-oxobutanoate: step 2/2.</text>
</comment>
<dbReference type="InterPro" id="IPR013752">
    <property type="entry name" value="KPA_reductase"/>
</dbReference>
<organism evidence="14 15">
    <name type="scientific">Cytobacillus depressus</name>
    <dbReference type="NCBI Taxonomy" id="1602942"/>
    <lineage>
        <taxon>Bacteria</taxon>
        <taxon>Bacillati</taxon>
        <taxon>Bacillota</taxon>
        <taxon>Bacilli</taxon>
        <taxon>Bacillales</taxon>
        <taxon>Bacillaceae</taxon>
        <taxon>Cytobacillus</taxon>
    </lineage>
</organism>
<dbReference type="InterPro" id="IPR013328">
    <property type="entry name" value="6PGD_dom2"/>
</dbReference>
<dbReference type="InterPro" id="IPR013332">
    <property type="entry name" value="KPR_N"/>
</dbReference>
<dbReference type="Pfam" id="PF08546">
    <property type="entry name" value="ApbA_C"/>
    <property type="match status" value="1"/>
</dbReference>
<proteinExistence type="inferred from homology"/>
<comment type="similarity">
    <text evidence="3 11">Belongs to the ketopantoate reductase family.</text>
</comment>
<evidence type="ECO:0000256" key="4">
    <source>
        <dbReference type="ARBA" id="ARBA00013014"/>
    </source>
</evidence>
<dbReference type="RefSeq" id="WP_151534099.1">
    <property type="nucleotide sequence ID" value="NZ_WBOS01000002.1"/>
</dbReference>
<dbReference type="InterPro" id="IPR003710">
    <property type="entry name" value="ApbA"/>
</dbReference>
<keyword evidence="15" id="KW-1185">Reference proteome</keyword>
<feature type="domain" description="Ketopantoate reductase C-terminal" evidence="13">
    <location>
        <begin position="177"/>
        <end position="295"/>
    </location>
</feature>
<dbReference type="AlphaFoldDB" id="A0A6L3V7J2"/>
<evidence type="ECO:0000259" key="12">
    <source>
        <dbReference type="Pfam" id="PF02558"/>
    </source>
</evidence>
<dbReference type="Gene3D" id="1.10.1040.10">
    <property type="entry name" value="N-(1-d-carboxylethyl)-l-norvaline Dehydrogenase, domain 2"/>
    <property type="match status" value="1"/>
</dbReference>
<dbReference type="GO" id="GO:0005737">
    <property type="term" value="C:cytoplasm"/>
    <property type="evidence" value="ECO:0007669"/>
    <property type="project" value="TreeGrafter"/>
</dbReference>
<sequence>MKIAIIGGGSLGLLFAHYLSKLNDVHLYVRTNEQKNKLLTEGLLFEKNGQIMHNFIQSSLFTEWKGSEDLTIIAVKQYHLQNVLKQMVQSAPFYHGSLLFIQNGMGHLKWLDIMQTANIYIGSVEHGANKIHNNHVIHTGKGITKLANYKSNSQFILKELVQFTAEDFPFMIEQDYEEMLVKKLVVNAVINPLTAVLNAQNGELVSNPHFYKIFKQLFAEISLTLKLNEKAETLSHIENVCKKTATNRSSMLQDLDGNRPTEVDAILGYILEKADELGMHIPLAASFYEAIKGKEYKGRREM</sequence>
<dbReference type="EMBL" id="WBOS01000002">
    <property type="protein sequence ID" value="KAB2337407.1"/>
    <property type="molecule type" value="Genomic_DNA"/>
</dbReference>
<dbReference type="UniPathway" id="UPA00028">
    <property type="reaction ID" value="UER00004"/>
</dbReference>
<evidence type="ECO:0000256" key="9">
    <source>
        <dbReference type="ARBA" id="ARBA00032024"/>
    </source>
</evidence>
<dbReference type="Pfam" id="PF02558">
    <property type="entry name" value="ApbA"/>
    <property type="match status" value="1"/>
</dbReference>
<dbReference type="SUPFAM" id="SSF48179">
    <property type="entry name" value="6-phosphogluconate dehydrogenase C-terminal domain-like"/>
    <property type="match status" value="1"/>
</dbReference>
<dbReference type="GO" id="GO:0050661">
    <property type="term" value="F:NADP binding"/>
    <property type="evidence" value="ECO:0007669"/>
    <property type="project" value="TreeGrafter"/>
</dbReference>
<dbReference type="NCBIfam" id="NF005093">
    <property type="entry name" value="PRK06522.2-4"/>
    <property type="match status" value="1"/>
</dbReference>
<keyword evidence="6 11" id="KW-0566">Pantothenate biosynthesis</keyword>
<dbReference type="GO" id="GO:0008677">
    <property type="term" value="F:2-dehydropantoate 2-reductase activity"/>
    <property type="evidence" value="ECO:0007669"/>
    <property type="project" value="UniProtKB-EC"/>
</dbReference>
<protein>
    <recommendedName>
        <fullName evidence="5 11">2-dehydropantoate 2-reductase</fullName>
        <ecNumber evidence="4 11">1.1.1.169</ecNumber>
    </recommendedName>
    <alternativeName>
        <fullName evidence="9 11">Ketopantoate reductase</fullName>
    </alternativeName>
</protein>
<comment type="catalytic activity">
    <reaction evidence="10 11">
        <text>(R)-pantoate + NADP(+) = 2-dehydropantoate + NADPH + H(+)</text>
        <dbReference type="Rhea" id="RHEA:16233"/>
        <dbReference type="ChEBI" id="CHEBI:11561"/>
        <dbReference type="ChEBI" id="CHEBI:15378"/>
        <dbReference type="ChEBI" id="CHEBI:15980"/>
        <dbReference type="ChEBI" id="CHEBI:57783"/>
        <dbReference type="ChEBI" id="CHEBI:58349"/>
        <dbReference type="EC" id="1.1.1.169"/>
    </reaction>
</comment>
<name>A0A6L3V7J2_9BACI</name>
<evidence type="ECO:0000256" key="7">
    <source>
        <dbReference type="ARBA" id="ARBA00022857"/>
    </source>
</evidence>
<evidence type="ECO:0000313" key="15">
    <source>
        <dbReference type="Proteomes" id="UP000481030"/>
    </source>
</evidence>
<evidence type="ECO:0000256" key="5">
    <source>
        <dbReference type="ARBA" id="ARBA00019465"/>
    </source>
</evidence>
<evidence type="ECO:0000259" key="13">
    <source>
        <dbReference type="Pfam" id="PF08546"/>
    </source>
</evidence>
<keyword evidence="7 11" id="KW-0521">NADP</keyword>
<dbReference type="EC" id="1.1.1.169" evidence="4 11"/>
<keyword evidence="8 11" id="KW-0560">Oxidoreductase</keyword>
<evidence type="ECO:0000256" key="3">
    <source>
        <dbReference type="ARBA" id="ARBA00007870"/>
    </source>
</evidence>
<dbReference type="OrthoDB" id="9800163at2"/>
<evidence type="ECO:0000256" key="6">
    <source>
        <dbReference type="ARBA" id="ARBA00022655"/>
    </source>
</evidence>
<evidence type="ECO:0000256" key="10">
    <source>
        <dbReference type="ARBA" id="ARBA00048793"/>
    </source>
</evidence>
<evidence type="ECO:0000256" key="11">
    <source>
        <dbReference type="RuleBase" id="RU362068"/>
    </source>
</evidence>
<dbReference type="PANTHER" id="PTHR43765">
    <property type="entry name" value="2-DEHYDROPANTOATE 2-REDUCTASE-RELATED"/>
    <property type="match status" value="1"/>
</dbReference>
<accession>A0A6L3V7J2</accession>
<dbReference type="PANTHER" id="PTHR43765:SF2">
    <property type="entry name" value="2-DEHYDROPANTOATE 2-REDUCTASE"/>
    <property type="match status" value="1"/>
</dbReference>
<dbReference type="Proteomes" id="UP000481030">
    <property type="component" value="Unassembled WGS sequence"/>
</dbReference>
<gene>
    <name evidence="14" type="ORF">F7731_07290</name>
</gene>
<evidence type="ECO:0000313" key="14">
    <source>
        <dbReference type="EMBL" id="KAB2337407.1"/>
    </source>
</evidence>
<feature type="domain" description="Ketopantoate reductase N-terminal" evidence="12">
    <location>
        <begin position="3"/>
        <end position="149"/>
    </location>
</feature>
<evidence type="ECO:0000256" key="8">
    <source>
        <dbReference type="ARBA" id="ARBA00023002"/>
    </source>
</evidence>
<dbReference type="InterPro" id="IPR050838">
    <property type="entry name" value="Ketopantoate_reductase"/>
</dbReference>
<comment type="caution">
    <text evidence="14">The sequence shown here is derived from an EMBL/GenBank/DDBJ whole genome shotgun (WGS) entry which is preliminary data.</text>
</comment>
<dbReference type="GO" id="GO:0015940">
    <property type="term" value="P:pantothenate biosynthetic process"/>
    <property type="evidence" value="ECO:0007669"/>
    <property type="project" value="UniProtKB-UniPathway"/>
</dbReference>
<reference evidence="14 15" key="1">
    <citation type="journal article" date="2016" name="Antonie Van Leeuwenhoek">
        <title>Bacillus depressus sp. nov., isolated from soil of a sunflower field.</title>
        <authorList>
            <person name="Wei X."/>
            <person name="Xin D."/>
            <person name="Xin Y."/>
            <person name="Zhang H."/>
            <person name="Wang T."/>
            <person name="Zhang J."/>
        </authorList>
    </citation>
    <scope>NUCLEOTIDE SEQUENCE [LARGE SCALE GENOMIC DNA]</scope>
    <source>
        <strain evidence="14 15">BZ1</strain>
    </source>
</reference>
<dbReference type="Gene3D" id="3.40.50.720">
    <property type="entry name" value="NAD(P)-binding Rossmann-like Domain"/>
    <property type="match status" value="1"/>
</dbReference>